<keyword evidence="3 11" id="KW-0808">Transferase</keyword>
<protein>
    <recommendedName>
        <fullName evidence="8">L-ornithine N(alpha)-acyltransferase</fullName>
        <ecNumber evidence="7">2.3.2.30</ecNumber>
    </recommendedName>
</protein>
<name>A0A512NMW1_9HYPH</name>
<dbReference type="OrthoDB" id="9787072at2"/>
<comment type="caution">
    <text evidence="11">The sequence shown here is derived from an EMBL/GenBank/DDBJ whole genome shotgun (WGS) entry which is preliminary data.</text>
</comment>
<evidence type="ECO:0000256" key="3">
    <source>
        <dbReference type="ARBA" id="ARBA00022679"/>
    </source>
</evidence>
<comment type="similarity">
    <text evidence="6">Belongs to the acetyltransferase family. OlsB subfamily.</text>
</comment>
<sequence length="283" mass="31783">MRIDRADSEAELLGAPASSAEIVRVVAGDFEVRLAENAAEIDAAQALRYRVFYEEMTARPTPEMAARRRDFDAFDTVCDHLLVLDHRRGEGPKAIVGTYRLTRRSAAAAIGRFYSSAEYDIQPMIDYPGEVLEVGRSCIEKDARNTATMQMLWRGIALYAYHYNIQVMFGCASLPGADPSQHSQAMSYLYHHHLAPPEIRVRALASRYVKMDVLEPGSYDPRKAMARVAPLIKGYLRLGGFVGDGAVIDPQFNTTDVFITVKTAIITEKYIRHYERGIREQES</sequence>
<dbReference type="InterPro" id="IPR016181">
    <property type="entry name" value="Acyl_CoA_acyltransferase"/>
</dbReference>
<evidence type="ECO:0000256" key="4">
    <source>
        <dbReference type="ARBA" id="ARBA00023098"/>
    </source>
</evidence>
<dbReference type="PANTHER" id="PTHR37323:SF1">
    <property type="entry name" value="L-ORNITHINE N(ALPHA)-ACYLTRANSFERASE"/>
    <property type="match status" value="1"/>
</dbReference>
<comment type="pathway">
    <text evidence="1">Lipid metabolism.</text>
</comment>
<proteinExistence type="inferred from homology"/>
<evidence type="ECO:0000256" key="8">
    <source>
        <dbReference type="ARBA" id="ARBA00039866"/>
    </source>
</evidence>
<dbReference type="RefSeq" id="WP_147155641.1">
    <property type="nucleotide sequence ID" value="NZ_BKAJ01000157.1"/>
</dbReference>
<dbReference type="Proteomes" id="UP000321058">
    <property type="component" value="Unassembled WGS sequence"/>
</dbReference>
<dbReference type="EMBL" id="BKAJ01000157">
    <property type="protein sequence ID" value="GEP60294.1"/>
    <property type="molecule type" value="Genomic_DNA"/>
</dbReference>
<keyword evidence="4" id="KW-0443">Lipid metabolism</keyword>
<evidence type="ECO:0000256" key="6">
    <source>
        <dbReference type="ARBA" id="ARBA00038095"/>
    </source>
</evidence>
<keyword evidence="12" id="KW-1185">Reference proteome</keyword>
<dbReference type="AlphaFoldDB" id="A0A512NMW1"/>
<keyword evidence="5 11" id="KW-0012">Acyltransferase</keyword>
<evidence type="ECO:0000256" key="7">
    <source>
        <dbReference type="ARBA" id="ARBA00039058"/>
    </source>
</evidence>
<dbReference type="GO" id="GO:0043810">
    <property type="term" value="F:ornithine-acyl [acyl carrier protein] N-acyltransferase activity"/>
    <property type="evidence" value="ECO:0007669"/>
    <property type="project" value="UniProtKB-EC"/>
</dbReference>
<dbReference type="InterPro" id="IPR052351">
    <property type="entry name" value="Ornithine_N-alpha-AT"/>
</dbReference>
<reference evidence="11 12" key="1">
    <citation type="submission" date="2019-07" db="EMBL/GenBank/DDBJ databases">
        <title>Whole genome shotgun sequence of Reyranella soli NBRC 108950.</title>
        <authorList>
            <person name="Hosoyama A."/>
            <person name="Uohara A."/>
            <person name="Ohji S."/>
            <person name="Ichikawa N."/>
        </authorList>
    </citation>
    <scope>NUCLEOTIDE SEQUENCE [LARGE SCALE GENOMIC DNA]</scope>
    <source>
        <strain evidence="11 12">NBRC 108950</strain>
    </source>
</reference>
<dbReference type="EC" id="2.3.2.30" evidence="7"/>
<gene>
    <name evidence="11" type="ORF">RSO01_74600</name>
</gene>
<evidence type="ECO:0000313" key="12">
    <source>
        <dbReference type="Proteomes" id="UP000321058"/>
    </source>
</evidence>
<dbReference type="Pfam" id="PF13444">
    <property type="entry name" value="Acetyltransf_5"/>
    <property type="match status" value="1"/>
</dbReference>
<organism evidence="11 12">
    <name type="scientific">Reyranella soli</name>
    <dbReference type="NCBI Taxonomy" id="1230389"/>
    <lineage>
        <taxon>Bacteria</taxon>
        <taxon>Pseudomonadati</taxon>
        <taxon>Pseudomonadota</taxon>
        <taxon>Alphaproteobacteria</taxon>
        <taxon>Hyphomicrobiales</taxon>
        <taxon>Reyranellaceae</taxon>
        <taxon>Reyranella</taxon>
    </lineage>
</organism>
<accession>A0A512NMW1</accession>
<comment type="function">
    <text evidence="9">Catalyzes the first step in the biosynthesis of ornithine lipids, which are phosphorus-free membrane lipids. Catalyzes the 3-hydroxyacyl-acyl carrier protein-dependent acylation of ornithine to form lyso-ornithine lipid (LOL).</text>
</comment>
<dbReference type="GO" id="GO:0006629">
    <property type="term" value="P:lipid metabolic process"/>
    <property type="evidence" value="ECO:0007669"/>
    <property type="project" value="UniProtKB-KW"/>
</dbReference>
<evidence type="ECO:0000256" key="2">
    <source>
        <dbReference type="ARBA" id="ARBA00022516"/>
    </source>
</evidence>
<evidence type="ECO:0000256" key="10">
    <source>
        <dbReference type="ARBA" id="ARBA00047785"/>
    </source>
</evidence>
<keyword evidence="2" id="KW-0444">Lipid biosynthesis</keyword>
<dbReference type="Gene3D" id="3.40.630.30">
    <property type="match status" value="1"/>
</dbReference>
<evidence type="ECO:0000256" key="9">
    <source>
        <dbReference type="ARBA" id="ARBA00045724"/>
    </source>
</evidence>
<comment type="catalytic activity">
    <reaction evidence="10">
        <text>a (3R)-hydroxyacyl-[ACP] + L-ornithine = a lyso-ornithine lipid + holo-[ACP] + H(+)</text>
        <dbReference type="Rhea" id="RHEA:20633"/>
        <dbReference type="Rhea" id="RHEA-COMP:9685"/>
        <dbReference type="Rhea" id="RHEA-COMP:9945"/>
        <dbReference type="ChEBI" id="CHEBI:15378"/>
        <dbReference type="ChEBI" id="CHEBI:46911"/>
        <dbReference type="ChEBI" id="CHEBI:64479"/>
        <dbReference type="ChEBI" id="CHEBI:78827"/>
        <dbReference type="ChEBI" id="CHEBI:138482"/>
        <dbReference type="EC" id="2.3.2.30"/>
    </reaction>
    <physiologicalReaction direction="left-to-right" evidence="10">
        <dbReference type="Rhea" id="RHEA:20634"/>
    </physiologicalReaction>
</comment>
<dbReference type="PANTHER" id="PTHR37323">
    <property type="entry name" value="GCN5-RELATED N-ACETYLTRANSFERASE"/>
    <property type="match status" value="1"/>
</dbReference>
<dbReference type="SUPFAM" id="SSF55729">
    <property type="entry name" value="Acyl-CoA N-acyltransferases (Nat)"/>
    <property type="match status" value="1"/>
</dbReference>
<evidence type="ECO:0000313" key="11">
    <source>
        <dbReference type="EMBL" id="GEP60294.1"/>
    </source>
</evidence>
<evidence type="ECO:0000256" key="5">
    <source>
        <dbReference type="ARBA" id="ARBA00023315"/>
    </source>
</evidence>
<evidence type="ECO:0000256" key="1">
    <source>
        <dbReference type="ARBA" id="ARBA00005189"/>
    </source>
</evidence>